<proteinExistence type="predicted"/>
<accession>A0A6J8B3T4</accession>
<sequence>MAVIDQNKLDNFISVALGLKFCVSGLQDFILDTMETIHQNILQQIPVGFCNINCSRKYGNGFSQWCNICRSWKDELHKLCRYKKQWDKINWKEIDTIDFPHSTPDSYEAISKVFVRDVHQFRQGIYQDLGAITSLFMNMKTFSIDNHANIGRYSTTQKRQFCP</sequence>
<organism evidence="1 2">
    <name type="scientific">Mytilus coruscus</name>
    <name type="common">Sea mussel</name>
    <dbReference type="NCBI Taxonomy" id="42192"/>
    <lineage>
        <taxon>Eukaryota</taxon>
        <taxon>Metazoa</taxon>
        <taxon>Spiralia</taxon>
        <taxon>Lophotrochozoa</taxon>
        <taxon>Mollusca</taxon>
        <taxon>Bivalvia</taxon>
        <taxon>Autobranchia</taxon>
        <taxon>Pteriomorphia</taxon>
        <taxon>Mytilida</taxon>
        <taxon>Mytiloidea</taxon>
        <taxon>Mytilidae</taxon>
        <taxon>Mytilinae</taxon>
        <taxon>Mytilus</taxon>
    </lineage>
</organism>
<name>A0A6J8B3T4_MYTCO</name>
<gene>
    <name evidence="1" type="ORF">MCOR_14057</name>
</gene>
<reference evidence="1 2" key="1">
    <citation type="submission" date="2020-06" db="EMBL/GenBank/DDBJ databases">
        <authorList>
            <person name="Li R."/>
            <person name="Bekaert M."/>
        </authorList>
    </citation>
    <scope>NUCLEOTIDE SEQUENCE [LARGE SCALE GENOMIC DNA]</scope>
    <source>
        <strain evidence="2">wild</strain>
    </source>
</reference>
<dbReference type="InterPro" id="IPR027897">
    <property type="entry name" value="DUF4559"/>
</dbReference>
<evidence type="ECO:0000313" key="1">
    <source>
        <dbReference type="EMBL" id="CAC5377784.1"/>
    </source>
</evidence>
<dbReference type="OrthoDB" id="5989012at2759"/>
<dbReference type="Pfam" id="PF15112">
    <property type="entry name" value="DUF4559"/>
    <property type="match status" value="1"/>
</dbReference>
<protein>
    <submittedName>
        <fullName evidence="1">Uncharacterized protein</fullName>
    </submittedName>
</protein>
<evidence type="ECO:0000313" key="2">
    <source>
        <dbReference type="Proteomes" id="UP000507470"/>
    </source>
</evidence>
<dbReference type="Proteomes" id="UP000507470">
    <property type="component" value="Unassembled WGS sequence"/>
</dbReference>
<dbReference type="AlphaFoldDB" id="A0A6J8B3T4"/>
<dbReference type="EMBL" id="CACVKT020002384">
    <property type="protein sequence ID" value="CAC5377784.1"/>
    <property type="molecule type" value="Genomic_DNA"/>
</dbReference>
<keyword evidence="2" id="KW-1185">Reference proteome</keyword>